<sequence length="320" mass="36173">MGLRGLIFNTDRKQEVTVTSLNQSFCENNHVGAMLKKLSGLWVNRAAVNNPPLSYSALAFDRNKDDCSESLLPFKDHEVWLAAPAHVRSRCLSYAWIIYNMKTIYIECDIVTPVCEDLIKSPPSGSSNREIIQEAMAEALLDEALHTKMSLSACNYIYKMRGIDYFDFTDFNLVKWQRDILSSCTASWERRLTRFGIACASETLITDYLKTMSEDTSIQRICHEVTSAHAMDEWSHSSVFSLVATDIVQGLGRKERDYLRAIITKTVSMFADNELGAWEKAFSMAGLQNYKELLHDTQSKNGISIYTGSVESLIDRIGLN</sequence>
<gene>
    <name evidence="1" type="ORF">ALQ64_02114</name>
</gene>
<dbReference type="InterPro" id="IPR012348">
    <property type="entry name" value="RNR-like"/>
</dbReference>
<dbReference type="InterPro" id="IPR025859">
    <property type="entry name" value="AurF/CmlI"/>
</dbReference>
<evidence type="ECO:0008006" key="3">
    <source>
        <dbReference type="Google" id="ProtNLM"/>
    </source>
</evidence>
<dbReference type="GO" id="GO:0016491">
    <property type="term" value="F:oxidoreductase activity"/>
    <property type="evidence" value="ECO:0007669"/>
    <property type="project" value="InterPro"/>
</dbReference>
<protein>
    <recommendedName>
        <fullName evidence="3">Diiron oxygenase</fullName>
    </recommendedName>
</protein>
<organism evidence="1 2">
    <name type="scientific">Pseudomonas cannabina</name>
    <dbReference type="NCBI Taxonomy" id="86840"/>
    <lineage>
        <taxon>Bacteria</taxon>
        <taxon>Pseudomonadati</taxon>
        <taxon>Pseudomonadota</taxon>
        <taxon>Gammaproteobacteria</taxon>
        <taxon>Pseudomonadales</taxon>
        <taxon>Pseudomonadaceae</taxon>
        <taxon>Pseudomonas</taxon>
    </lineage>
</organism>
<dbReference type="AlphaFoldDB" id="A0A3M3LU09"/>
<dbReference type="Gene3D" id="1.10.620.20">
    <property type="entry name" value="Ribonucleotide Reductase, subunit A"/>
    <property type="match status" value="1"/>
</dbReference>
<proteinExistence type="predicted"/>
<evidence type="ECO:0000313" key="1">
    <source>
        <dbReference type="EMBL" id="RMN38810.1"/>
    </source>
</evidence>
<dbReference type="Proteomes" id="UP000281372">
    <property type="component" value="Unassembled WGS sequence"/>
</dbReference>
<evidence type="ECO:0000313" key="2">
    <source>
        <dbReference type="Proteomes" id="UP000281372"/>
    </source>
</evidence>
<accession>A0A3M3LU09</accession>
<dbReference type="EMBL" id="RBOW01000147">
    <property type="protein sequence ID" value="RMN38810.1"/>
    <property type="molecule type" value="Genomic_DNA"/>
</dbReference>
<comment type="caution">
    <text evidence="1">The sequence shown here is derived from an EMBL/GenBank/DDBJ whole genome shotgun (WGS) entry which is preliminary data.</text>
</comment>
<name>A0A3M3LU09_PSECA</name>
<reference evidence="1 2" key="1">
    <citation type="submission" date="2018-08" db="EMBL/GenBank/DDBJ databases">
        <title>Recombination of ecologically and evolutionarily significant loci maintains genetic cohesion in the Pseudomonas syringae species complex.</title>
        <authorList>
            <person name="Dillon M."/>
            <person name="Thakur S."/>
            <person name="Almeida R.N.D."/>
            <person name="Weir B.S."/>
            <person name="Guttman D.S."/>
        </authorList>
    </citation>
    <scope>NUCLEOTIDE SEQUENCE [LARGE SCALE GENOMIC DNA]</scope>
    <source>
        <strain evidence="1 2">ICMP 2821</strain>
    </source>
</reference>
<dbReference type="Pfam" id="PF11583">
    <property type="entry name" value="AurF"/>
    <property type="match status" value="1"/>
</dbReference>